<evidence type="ECO:0000256" key="2">
    <source>
        <dbReference type="ARBA" id="ARBA00005833"/>
    </source>
</evidence>
<keyword evidence="5" id="KW-0073">Auxin biosynthesis</keyword>
<keyword evidence="9" id="KW-1185">Reference proteome</keyword>
<name>A0ABR7RS06_9PROT</name>
<dbReference type="Pfam" id="PF01593">
    <property type="entry name" value="Amino_oxidase"/>
    <property type="match status" value="1"/>
</dbReference>
<dbReference type="EMBL" id="JACTVA010000044">
    <property type="protein sequence ID" value="MBC9209034.1"/>
    <property type="molecule type" value="Genomic_DNA"/>
</dbReference>
<feature type="domain" description="Amine oxidase" evidence="7">
    <location>
        <begin position="41"/>
        <end position="443"/>
    </location>
</feature>
<dbReference type="PANTHER" id="PTHR10742">
    <property type="entry name" value="FLAVIN MONOAMINE OXIDASE"/>
    <property type="match status" value="1"/>
</dbReference>
<evidence type="ECO:0000313" key="8">
    <source>
        <dbReference type="EMBL" id="MBC9209034.1"/>
    </source>
</evidence>
<dbReference type="RefSeq" id="WP_187786182.1">
    <property type="nucleotide sequence ID" value="NZ_JACTVA010000044.1"/>
</dbReference>
<comment type="pathway">
    <text evidence="1">Plant hormone metabolism; auxin biosynthesis.</text>
</comment>
<evidence type="ECO:0000256" key="6">
    <source>
        <dbReference type="ARBA" id="ARBA00047321"/>
    </source>
</evidence>
<comment type="similarity">
    <text evidence="2">Belongs to the tryptophan 2-monooxygenase family.</text>
</comment>
<dbReference type="EC" id="1.13.12.3" evidence="3"/>
<dbReference type="Proteomes" id="UP000626026">
    <property type="component" value="Unassembled WGS sequence"/>
</dbReference>
<dbReference type="InterPro" id="IPR036188">
    <property type="entry name" value="FAD/NAD-bd_sf"/>
</dbReference>
<evidence type="ECO:0000256" key="4">
    <source>
        <dbReference type="ARBA" id="ARBA00017871"/>
    </source>
</evidence>
<dbReference type="PRINTS" id="PR00420">
    <property type="entry name" value="RNGMNOXGNASE"/>
</dbReference>
<dbReference type="Gene3D" id="3.50.50.60">
    <property type="entry name" value="FAD/NAD(P)-binding domain"/>
    <property type="match status" value="1"/>
</dbReference>
<sequence>MPEQPASPVEASLDATRDVPGAVAGAPVVDVDVLVVGAGAAGIAAARALRQANLTCRVLEARARPGGRAWTDSATLAAPFDLGATWLHAANRNPLRPLAEAMGMVPFDHGAHRISACFDAGQKVGAAEMAAYDAVWEGFHARLAATPVQVGDSAAALAARAGFGTGYWDATVAHWEGPVICAAPLASMDARDYLDTQLEPPDLLLPEGAGTLLARLAEGLNITYGAVVTRVEWGGASVVAEGDFGRIRARAIIVTVPTAVLAAGAIRFDPPLPVATEQALHDLPLGLLTKIGLRAAGDDRLDLPPFAALERRVEREEEAAMTAIAWPFGHDHLMGFVGGSAAWALSAEGPDATVAFAMEELARNFGSRAAAAIRRRGALVSDWGRDPFSLGAYSHALPGRAAARGVLAAPLAEGRLCFAGEACHPSLAATLGGAWESGAAAAWHARLASAAG</sequence>
<dbReference type="PANTHER" id="PTHR10742:SF410">
    <property type="entry name" value="LYSINE-SPECIFIC HISTONE DEMETHYLASE 2"/>
    <property type="match status" value="1"/>
</dbReference>
<dbReference type="SUPFAM" id="SSF54373">
    <property type="entry name" value="FAD-linked reductases, C-terminal domain"/>
    <property type="match status" value="1"/>
</dbReference>
<comment type="caution">
    <text evidence="8">The sequence shown here is derived from an EMBL/GenBank/DDBJ whole genome shotgun (WGS) entry which is preliminary data.</text>
</comment>
<protein>
    <recommendedName>
        <fullName evidence="4">Tryptophan 2-monooxygenase</fullName>
        <ecNumber evidence="3">1.13.12.3</ecNumber>
    </recommendedName>
</protein>
<evidence type="ECO:0000256" key="1">
    <source>
        <dbReference type="ARBA" id="ARBA00004814"/>
    </source>
</evidence>
<proteinExistence type="inferred from homology"/>
<gene>
    <name evidence="8" type="ORF">IBL26_19485</name>
</gene>
<organism evidence="8 9">
    <name type="scientific">Teichococcus aerophilus</name>
    <dbReference type="NCBI Taxonomy" id="1224513"/>
    <lineage>
        <taxon>Bacteria</taxon>
        <taxon>Pseudomonadati</taxon>
        <taxon>Pseudomonadota</taxon>
        <taxon>Alphaproteobacteria</taxon>
        <taxon>Acetobacterales</taxon>
        <taxon>Roseomonadaceae</taxon>
        <taxon>Roseomonas</taxon>
    </lineage>
</organism>
<evidence type="ECO:0000313" key="9">
    <source>
        <dbReference type="Proteomes" id="UP000626026"/>
    </source>
</evidence>
<evidence type="ECO:0000256" key="5">
    <source>
        <dbReference type="ARBA" id="ARBA00023070"/>
    </source>
</evidence>
<evidence type="ECO:0000256" key="3">
    <source>
        <dbReference type="ARBA" id="ARBA00012535"/>
    </source>
</evidence>
<dbReference type="SUPFAM" id="SSF51905">
    <property type="entry name" value="FAD/NAD(P)-binding domain"/>
    <property type="match status" value="1"/>
</dbReference>
<dbReference type="InterPro" id="IPR050281">
    <property type="entry name" value="Flavin_monoamine_oxidase"/>
</dbReference>
<reference evidence="8 9" key="1">
    <citation type="journal article" date="2013" name="Int. J. Syst. Evol. Microbiol.">
        <title>Roseomonas aerophila sp. nov., isolated from air.</title>
        <authorList>
            <person name="Kim S.J."/>
            <person name="Weon H.Y."/>
            <person name="Ahn J.H."/>
            <person name="Hong S.B."/>
            <person name="Seok S.J."/>
            <person name="Whang K.S."/>
            <person name="Kwon S.W."/>
        </authorList>
    </citation>
    <scope>NUCLEOTIDE SEQUENCE [LARGE SCALE GENOMIC DNA]</scope>
    <source>
        <strain evidence="8 9">NBRC 108923</strain>
    </source>
</reference>
<comment type="catalytic activity">
    <reaction evidence="6">
        <text>L-tryptophan + O2 = indole-3-acetamide + CO2 + H2O</text>
        <dbReference type="Rhea" id="RHEA:16165"/>
        <dbReference type="ChEBI" id="CHEBI:15377"/>
        <dbReference type="ChEBI" id="CHEBI:15379"/>
        <dbReference type="ChEBI" id="CHEBI:16031"/>
        <dbReference type="ChEBI" id="CHEBI:16526"/>
        <dbReference type="ChEBI" id="CHEBI:57912"/>
        <dbReference type="EC" id="1.13.12.3"/>
    </reaction>
</comment>
<accession>A0ABR7RS06</accession>
<dbReference type="InterPro" id="IPR002937">
    <property type="entry name" value="Amino_oxidase"/>
</dbReference>
<evidence type="ECO:0000259" key="7">
    <source>
        <dbReference type="Pfam" id="PF01593"/>
    </source>
</evidence>